<organism evidence="1">
    <name type="scientific">Thalassiosira nordenskioeldii</name>
    <name type="common">Marine diatom</name>
    <dbReference type="NCBI Taxonomy" id="83372"/>
    <lineage>
        <taxon>Eukaryota</taxon>
        <taxon>Sar</taxon>
        <taxon>Stramenopiles</taxon>
        <taxon>Ochrophyta</taxon>
        <taxon>Bacillariophyta</taxon>
        <taxon>Coscinodiscophyceae</taxon>
        <taxon>Thalassiosirophycidae</taxon>
        <taxon>Thalassiosirales</taxon>
        <taxon>Thalassiosiraceae</taxon>
        <taxon>Thalassiosira</taxon>
    </lineage>
</organism>
<geneLocation type="mitochondrion" evidence="1"/>
<name>A0A891GUB6_THANO</name>
<dbReference type="AlphaFoldDB" id="A0A891GUB6"/>
<proteinExistence type="predicted"/>
<dbReference type="RefSeq" id="YP_010164007.1">
    <property type="nucleotide sequence ID" value="NC_057471.1"/>
</dbReference>
<dbReference type="GeneID" id="67267240"/>
<reference evidence="1" key="1">
    <citation type="journal article" date="2021" name="Mitochondrial DNA Part B Resour">
        <title>Complete mitochondrial genome of the harmful algal bloom species Thalassiosira nordenskioeldii (Mediophyceae, Bacillariophyta) from the east China sea.</title>
        <authorList>
            <person name="Liu K."/>
            <person name="Liu S."/>
            <person name="Chen Y."/>
            <person name="Liu F."/>
            <person name="Chen N."/>
        </authorList>
    </citation>
    <scope>NUCLEOTIDE SEQUENCE</scope>
    <source>
        <strain evidence="1">CNS00052</strain>
    </source>
</reference>
<sequence length="40" mass="4711">MRNISLGQLIIVFFVVLLLFSDLSKITKNLHNLIKKRKKK</sequence>
<protein>
    <submittedName>
        <fullName evidence="1">Sec-independent protein translocase component tatA/E</fullName>
    </submittedName>
</protein>
<keyword evidence="1" id="KW-0496">Mitochondrion</keyword>
<evidence type="ECO:0000313" key="1">
    <source>
        <dbReference type="EMBL" id="QRK25910.1"/>
    </source>
</evidence>
<gene>
    <name evidence="1" type="primary">tatA</name>
</gene>
<dbReference type="EMBL" id="MW387419">
    <property type="protein sequence ID" value="QRK25910.1"/>
    <property type="molecule type" value="Genomic_DNA"/>
</dbReference>
<accession>A0A891GUB6</accession>